<proteinExistence type="predicted"/>
<sequence>MKPDNRSSEDETMFHNAQRSKNTAPAVHRLAPSPRWPSGQKSARRPSRLLQQFLVQARGMVAALNEMLRRHRDEERLREMPDHQLRDIGLQRLSGGHFVRISPIPWQQDRRNSRGPR</sequence>
<organism evidence="2 3">
    <name type="scientific">Aurantimonas endophytica</name>
    <dbReference type="NCBI Taxonomy" id="1522175"/>
    <lineage>
        <taxon>Bacteria</taxon>
        <taxon>Pseudomonadati</taxon>
        <taxon>Pseudomonadota</taxon>
        <taxon>Alphaproteobacteria</taxon>
        <taxon>Hyphomicrobiales</taxon>
        <taxon>Aurantimonadaceae</taxon>
        <taxon>Aurantimonas</taxon>
    </lineage>
</organism>
<comment type="caution">
    <text evidence="2">The sequence shown here is derived from an EMBL/GenBank/DDBJ whole genome shotgun (WGS) entry which is preliminary data.</text>
</comment>
<reference evidence="2 3" key="1">
    <citation type="submission" date="2020-08" db="EMBL/GenBank/DDBJ databases">
        <title>Genomic Encyclopedia of Type Strains, Phase IV (KMG-IV): sequencing the most valuable type-strain genomes for metagenomic binning, comparative biology and taxonomic classification.</title>
        <authorList>
            <person name="Goeker M."/>
        </authorList>
    </citation>
    <scope>NUCLEOTIDE SEQUENCE [LARGE SCALE GENOMIC DNA]</scope>
    <source>
        <strain evidence="2 3">DSM 103570</strain>
    </source>
</reference>
<gene>
    <name evidence="2" type="ORF">GGR03_002705</name>
</gene>
<evidence type="ECO:0000313" key="2">
    <source>
        <dbReference type="EMBL" id="MBB4003624.1"/>
    </source>
</evidence>
<accession>A0A7W6HEA8</accession>
<feature type="region of interest" description="Disordered" evidence="1">
    <location>
        <begin position="1"/>
        <end position="45"/>
    </location>
</feature>
<keyword evidence="3" id="KW-1185">Reference proteome</keyword>
<feature type="compositionally biased region" description="Basic and acidic residues" evidence="1">
    <location>
        <begin position="1"/>
        <end position="13"/>
    </location>
</feature>
<name>A0A7W6HEA8_9HYPH</name>
<dbReference type="EMBL" id="JACIEM010000003">
    <property type="protein sequence ID" value="MBB4003624.1"/>
    <property type="molecule type" value="Genomic_DNA"/>
</dbReference>
<dbReference type="AlphaFoldDB" id="A0A7W6HEA8"/>
<protein>
    <submittedName>
        <fullName evidence="2">Uncharacterized protein YjiS (DUF1127 family)</fullName>
    </submittedName>
</protein>
<evidence type="ECO:0000313" key="3">
    <source>
        <dbReference type="Proteomes" id="UP000588647"/>
    </source>
</evidence>
<evidence type="ECO:0000256" key="1">
    <source>
        <dbReference type="SAM" id="MobiDB-lite"/>
    </source>
</evidence>
<dbReference type="RefSeq" id="WP_252920244.1">
    <property type="nucleotide sequence ID" value="NZ_JAAAMM010000003.1"/>
</dbReference>
<dbReference type="Proteomes" id="UP000588647">
    <property type="component" value="Unassembled WGS sequence"/>
</dbReference>